<evidence type="ECO:0000259" key="9">
    <source>
        <dbReference type="PROSITE" id="PS50928"/>
    </source>
</evidence>
<evidence type="ECO:0000256" key="4">
    <source>
        <dbReference type="ARBA" id="ARBA00022519"/>
    </source>
</evidence>
<proteinExistence type="inferred from homology"/>
<feature type="transmembrane region" description="Helical" evidence="8">
    <location>
        <begin position="102"/>
        <end position="123"/>
    </location>
</feature>
<organism evidence="10 11">
    <name type="scientific">Schaalia canis</name>
    <dbReference type="NCBI Taxonomy" id="100469"/>
    <lineage>
        <taxon>Bacteria</taxon>
        <taxon>Bacillati</taxon>
        <taxon>Actinomycetota</taxon>
        <taxon>Actinomycetes</taxon>
        <taxon>Actinomycetales</taxon>
        <taxon>Actinomycetaceae</taxon>
        <taxon>Schaalia</taxon>
    </lineage>
</organism>
<comment type="similarity">
    <text evidence="8">Belongs to the binding-protein-dependent transport system permease family.</text>
</comment>
<dbReference type="GO" id="GO:0005886">
    <property type="term" value="C:plasma membrane"/>
    <property type="evidence" value="ECO:0007669"/>
    <property type="project" value="UniProtKB-SubCell"/>
</dbReference>
<evidence type="ECO:0000313" key="11">
    <source>
        <dbReference type="Proteomes" id="UP000280444"/>
    </source>
</evidence>
<feature type="transmembrane region" description="Helical" evidence="8">
    <location>
        <begin position="384"/>
        <end position="411"/>
    </location>
</feature>
<evidence type="ECO:0000313" key="10">
    <source>
        <dbReference type="EMBL" id="RRC94742.1"/>
    </source>
</evidence>
<comment type="subcellular location">
    <subcellularLocation>
        <location evidence="1">Cell inner membrane</location>
        <topology evidence="1">Multi-pass membrane protein</topology>
    </subcellularLocation>
    <subcellularLocation>
        <location evidence="8">Cell membrane</location>
        <topology evidence="8">Multi-pass membrane protein</topology>
    </subcellularLocation>
</comment>
<feature type="transmembrane region" description="Helical" evidence="8">
    <location>
        <begin position="186"/>
        <end position="219"/>
    </location>
</feature>
<keyword evidence="4" id="KW-0997">Cell inner membrane</keyword>
<feature type="transmembrane region" description="Helical" evidence="8">
    <location>
        <begin position="351"/>
        <end position="372"/>
    </location>
</feature>
<reference evidence="10 11" key="1">
    <citation type="submission" date="2018-11" db="EMBL/GenBank/DDBJ databases">
        <title>Genomes From Bacteria Associated with the Canine Oral Cavity: a Test Case for Automated Genome-Based Taxonomic Assignment.</title>
        <authorList>
            <person name="Coil D.A."/>
            <person name="Jospin G."/>
            <person name="Darling A.E."/>
            <person name="Wallis C."/>
            <person name="Davis I.J."/>
            <person name="Harris S."/>
            <person name="Eisen J.A."/>
            <person name="Holcombe L.J."/>
            <person name="O'Flynn C."/>
        </authorList>
    </citation>
    <scope>NUCLEOTIDE SEQUENCE [LARGE SCALE GENOMIC DNA]</scope>
    <source>
        <strain evidence="10 11">OH770</strain>
    </source>
</reference>
<dbReference type="Proteomes" id="UP000280444">
    <property type="component" value="Unassembled WGS sequence"/>
</dbReference>
<keyword evidence="2 8" id="KW-0813">Transport</keyword>
<evidence type="ECO:0000256" key="1">
    <source>
        <dbReference type="ARBA" id="ARBA00004429"/>
    </source>
</evidence>
<sequence length="557" mass="58766">MYSGRGARRWTTLLWWSPAVLVPSIFLLLFFAWPAATLVARGFTNEAGALDLSAFHEVFARPRTWRIIGLTLGMAAVATVLSVVLGVPGAHILYRCRFPGRGIVRGIVAVPFVLPTVVVGVAFRSLLARHGWLGFLEWDGTVTAVIAAMVFFNYSLVVRSVGTVWSRLDPRMAEAAQALGATPLRAFLTVTVPAITPAIASVASVVFLFCATAFGIVLILGGVELATIESEIYLLTTAFLDLRSAAVLSIVQLLVITGALWVAGMARRRGERALKLRSDAVEHPLGRADLPALAVTVAVVCGVILLPLVALLVRSFQRKGQFTVDNWLDLANANLSRAVRVSAFEAAWNSLVIAAQAAAIALVLGVLVALVVTRTPRSVGAQRALALLDGAFMLPLGVSAVTVGFGFLITLNQPPLDLRSSPLLIPIAQAVVAIPLVVRLVAPVLRAIDPRQREAASALGAHPLRVLLTVDGAHLVRAGAVAVGFAFATSLGEFGATSFLARPEAPTLPVMIYRLISRPGAPEQGVAVAASVLLAVIAATVMVLVERGRPSTAGEFS</sequence>
<dbReference type="InterPro" id="IPR035906">
    <property type="entry name" value="MetI-like_sf"/>
</dbReference>
<dbReference type="CDD" id="cd06261">
    <property type="entry name" value="TM_PBP2"/>
    <property type="match status" value="2"/>
</dbReference>
<gene>
    <name evidence="10" type="ORF">EII11_08560</name>
</gene>
<evidence type="ECO:0000256" key="2">
    <source>
        <dbReference type="ARBA" id="ARBA00022448"/>
    </source>
</evidence>
<comment type="caution">
    <text evidence="10">The sequence shown here is derived from an EMBL/GenBank/DDBJ whole genome shotgun (WGS) entry which is preliminary data.</text>
</comment>
<protein>
    <submittedName>
        <fullName evidence="10">Iron ABC transporter permease</fullName>
    </submittedName>
</protein>
<dbReference type="RefSeq" id="WP_124871579.1">
    <property type="nucleotide sequence ID" value="NZ_RQZF01000010.1"/>
</dbReference>
<evidence type="ECO:0000256" key="5">
    <source>
        <dbReference type="ARBA" id="ARBA00022692"/>
    </source>
</evidence>
<name>A0A3P1SEK4_9ACTO</name>
<dbReference type="OrthoDB" id="9804629at2"/>
<feature type="transmembrane region" description="Helical" evidence="8">
    <location>
        <begin position="245"/>
        <end position="267"/>
    </location>
</feature>
<dbReference type="Pfam" id="PF00528">
    <property type="entry name" value="BPD_transp_1"/>
    <property type="match status" value="1"/>
</dbReference>
<dbReference type="PANTHER" id="PTHR43357:SF4">
    <property type="entry name" value="INNER MEMBRANE ABC TRANSPORTER PERMEASE PROTEIN YDCV"/>
    <property type="match status" value="1"/>
</dbReference>
<dbReference type="EMBL" id="RQZF01000010">
    <property type="protein sequence ID" value="RRC94742.1"/>
    <property type="molecule type" value="Genomic_DNA"/>
</dbReference>
<evidence type="ECO:0000256" key="3">
    <source>
        <dbReference type="ARBA" id="ARBA00022475"/>
    </source>
</evidence>
<feature type="transmembrane region" description="Helical" evidence="8">
    <location>
        <begin position="143"/>
        <end position="165"/>
    </location>
</feature>
<feature type="transmembrane region" description="Helical" evidence="8">
    <location>
        <begin position="525"/>
        <end position="545"/>
    </location>
</feature>
<dbReference type="AlphaFoldDB" id="A0A3P1SEK4"/>
<feature type="domain" description="ABC transmembrane type-1" evidence="9">
    <location>
        <begin position="347"/>
        <end position="545"/>
    </location>
</feature>
<dbReference type="GO" id="GO:0055085">
    <property type="term" value="P:transmembrane transport"/>
    <property type="evidence" value="ECO:0007669"/>
    <property type="project" value="InterPro"/>
</dbReference>
<feature type="transmembrane region" description="Helical" evidence="8">
    <location>
        <begin position="67"/>
        <end position="90"/>
    </location>
</feature>
<accession>A0A3P1SEK4</accession>
<keyword evidence="7 8" id="KW-0472">Membrane</keyword>
<feature type="transmembrane region" description="Helical" evidence="8">
    <location>
        <begin position="12"/>
        <end position="33"/>
    </location>
</feature>
<dbReference type="Gene3D" id="1.10.3720.10">
    <property type="entry name" value="MetI-like"/>
    <property type="match status" value="2"/>
</dbReference>
<keyword evidence="5 8" id="KW-0812">Transmembrane</keyword>
<evidence type="ECO:0000256" key="7">
    <source>
        <dbReference type="ARBA" id="ARBA00023136"/>
    </source>
</evidence>
<feature type="domain" description="ABC transmembrane type-1" evidence="9">
    <location>
        <begin position="68"/>
        <end position="261"/>
    </location>
</feature>
<evidence type="ECO:0000256" key="8">
    <source>
        <dbReference type="RuleBase" id="RU363032"/>
    </source>
</evidence>
<keyword evidence="11" id="KW-1185">Reference proteome</keyword>
<dbReference type="InterPro" id="IPR000515">
    <property type="entry name" value="MetI-like"/>
</dbReference>
<feature type="transmembrane region" description="Helical" evidence="8">
    <location>
        <begin position="288"/>
        <end position="313"/>
    </location>
</feature>
<keyword evidence="3" id="KW-1003">Cell membrane</keyword>
<evidence type="ECO:0000256" key="6">
    <source>
        <dbReference type="ARBA" id="ARBA00022989"/>
    </source>
</evidence>
<dbReference type="PANTHER" id="PTHR43357">
    <property type="entry name" value="INNER MEMBRANE ABC TRANSPORTER PERMEASE PROTEIN YDCV"/>
    <property type="match status" value="1"/>
</dbReference>
<feature type="transmembrane region" description="Helical" evidence="8">
    <location>
        <begin position="423"/>
        <end position="445"/>
    </location>
</feature>
<keyword evidence="6 8" id="KW-1133">Transmembrane helix</keyword>
<dbReference type="SUPFAM" id="SSF161098">
    <property type="entry name" value="MetI-like"/>
    <property type="match status" value="2"/>
</dbReference>
<dbReference type="PROSITE" id="PS50928">
    <property type="entry name" value="ABC_TM1"/>
    <property type="match status" value="2"/>
</dbReference>